<dbReference type="Gene3D" id="3.40.50.11720">
    <property type="entry name" value="3-Deoxy-D-manno-octulosonic-acid transferase, N-terminal domain"/>
    <property type="match status" value="1"/>
</dbReference>
<dbReference type="GO" id="GO:0005886">
    <property type="term" value="C:plasma membrane"/>
    <property type="evidence" value="ECO:0007669"/>
    <property type="project" value="TreeGrafter"/>
</dbReference>
<evidence type="ECO:0000313" key="4">
    <source>
        <dbReference type="EMBL" id="SVC53316.1"/>
    </source>
</evidence>
<dbReference type="GO" id="GO:0009245">
    <property type="term" value="P:lipid A biosynthetic process"/>
    <property type="evidence" value="ECO:0007669"/>
    <property type="project" value="TreeGrafter"/>
</dbReference>
<dbReference type="PANTHER" id="PTHR42755:SF1">
    <property type="entry name" value="3-DEOXY-D-MANNO-OCTULOSONIC ACID TRANSFERASE, MITOCHONDRIAL-RELATED"/>
    <property type="match status" value="1"/>
</dbReference>
<dbReference type="GO" id="GO:0016740">
    <property type="term" value="F:transferase activity"/>
    <property type="evidence" value="ECO:0007669"/>
    <property type="project" value="UniProtKB-KW"/>
</dbReference>
<feature type="transmembrane region" description="Helical" evidence="2">
    <location>
        <begin position="6"/>
        <end position="22"/>
    </location>
</feature>
<evidence type="ECO:0000259" key="3">
    <source>
        <dbReference type="Pfam" id="PF04413"/>
    </source>
</evidence>
<gene>
    <name evidence="4" type="ORF">METZ01_LOCUS306170</name>
</gene>
<keyword evidence="2" id="KW-0472">Membrane</keyword>
<dbReference type="InterPro" id="IPR039901">
    <property type="entry name" value="Kdotransferase"/>
</dbReference>
<name>A0A382MX17_9ZZZZ</name>
<evidence type="ECO:0000256" key="1">
    <source>
        <dbReference type="ARBA" id="ARBA00022679"/>
    </source>
</evidence>
<dbReference type="EMBL" id="UINC01096436">
    <property type="protein sequence ID" value="SVC53316.1"/>
    <property type="molecule type" value="Genomic_DNA"/>
</dbReference>
<organism evidence="4">
    <name type="scientific">marine metagenome</name>
    <dbReference type="NCBI Taxonomy" id="408172"/>
    <lineage>
        <taxon>unclassified sequences</taxon>
        <taxon>metagenomes</taxon>
        <taxon>ecological metagenomes</taxon>
    </lineage>
</organism>
<dbReference type="PANTHER" id="PTHR42755">
    <property type="entry name" value="3-DEOXY-MANNO-OCTULOSONATE CYTIDYLYLTRANSFERASE"/>
    <property type="match status" value="1"/>
</dbReference>
<proteinExistence type="predicted"/>
<dbReference type="InterPro" id="IPR007507">
    <property type="entry name" value="Glycos_transf_N"/>
</dbReference>
<keyword evidence="2" id="KW-1133">Transmembrane helix</keyword>
<accession>A0A382MX17</accession>
<sequence length="146" mass="16935">MRLLYNILFPVLFLISAPYYFWKLLRRGNWQRSFGERFGCHGKSLRKSLAGRRVLWLHAVSVGEANLCVQLIDSLRSELDNWAIVVSTTTTTGMSELEKKLPGEIHKIYYPVDFWPCVTAAFRAINPNAVVLLEAEIWPEFFWQAK</sequence>
<keyword evidence="1" id="KW-0808">Transferase</keyword>
<feature type="domain" description="3-deoxy-D-manno-octulosonic-acid transferase N-terminal" evidence="3">
    <location>
        <begin position="33"/>
        <end position="146"/>
    </location>
</feature>
<reference evidence="4" key="1">
    <citation type="submission" date="2018-05" db="EMBL/GenBank/DDBJ databases">
        <authorList>
            <person name="Lanie J.A."/>
            <person name="Ng W.-L."/>
            <person name="Kazmierczak K.M."/>
            <person name="Andrzejewski T.M."/>
            <person name="Davidsen T.M."/>
            <person name="Wayne K.J."/>
            <person name="Tettelin H."/>
            <person name="Glass J.I."/>
            <person name="Rusch D."/>
            <person name="Podicherti R."/>
            <person name="Tsui H.-C.T."/>
            <person name="Winkler M.E."/>
        </authorList>
    </citation>
    <scope>NUCLEOTIDE SEQUENCE</scope>
</reference>
<keyword evidence="2" id="KW-0812">Transmembrane</keyword>
<feature type="non-terminal residue" evidence="4">
    <location>
        <position position="146"/>
    </location>
</feature>
<dbReference type="InterPro" id="IPR038107">
    <property type="entry name" value="Glycos_transf_N_sf"/>
</dbReference>
<dbReference type="Pfam" id="PF04413">
    <property type="entry name" value="Glycos_transf_N"/>
    <property type="match status" value="1"/>
</dbReference>
<evidence type="ECO:0000256" key="2">
    <source>
        <dbReference type="SAM" id="Phobius"/>
    </source>
</evidence>
<dbReference type="AlphaFoldDB" id="A0A382MX17"/>
<protein>
    <recommendedName>
        <fullName evidence="3">3-deoxy-D-manno-octulosonic-acid transferase N-terminal domain-containing protein</fullName>
    </recommendedName>
</protein>